<protein>
    <submittedName>
        <fullName evidence="1">Uncharacterized protein</fullName>
    </submittedName>
</protein>
<reference evidence="1 2" key="1">
    <citation type="submission" date="2019-07" db="EMBL/GenBank/DDBJ databases">
        <authorList>
            <person name="Abdullah A."/>
            <person name="Lima G.C."/>
            <person name="Cuneo C.K."/>
            <person name="Ennest D.C."/>
            <person name="Fritz K.J."/>
            <person name="Johnson B.T."/>
            <person name="Larson S.M."/>
            <person name="Lemunyete M.N."/>
            <person name="Murray M.B."/>
            <person name="Osmond D.E."/>
            <person name="Patras K.A."/>
            <person name="Ransibrahmanakul S."/>
            <person name="Simpson K.A."/>
            <person name="Thull B.S."/>
            <person name="Wetzel S."/>
            <person name="Bonilla J.A."/>
            <person name="Klyczek K."/>
            <person name="Garlena R.A."/>
            <person name="Russell D.A."/>
            <person name="Pope W.H."/>
            <person name="Jacobs-Sera D."/>
            <person name="Hatfull G.F."/>
        </authorList>
    </citation>
    <scope>NUCLEOTIDE SEQUENCE [LARGE SCALE GENOMIC DNA]</scope>
</reference>
<dbReference type="Proteomes" id="UP000321915">
    <property type="component" value="Segment"/>
</dbReference>
<dbReference type="RefSeq" id="YP_010660402.1">
    <property type="nucleotide sequence ID" value="NC_070877.1"/>
</dbReference>
<dbReference type="GeneID" id="77936398"/>
<accession>A0A5B8WJZ2</accession>
<evidence type="ECO:0000313" key="2">
    <source>
        <dbReference type="Proteomes" id="UP000321915"/>
    </source>
</evidence>
<dbReference type="KEGG" id="vg:77936398"/>
<evidence type="ECO:0000313" key="1">
    <source>
        <dbReference type="EMBL" id="QED11526.1"/>
    </source>
</evidence>
<sequence>MTDFIVFPNLDGDNVFAPEIRQAIADAPELKLAFAPRTGSSGYISSSDVMALLASKLNNSEKGQPSGLAQLDAEGNLLEANMPDRLAEAKLTENYVSKWKPRTFYKAGTAVVSPSGDVVTAKSSSTSEDEYNPAFWKLPVVDGGTP</sequence>
<organism evidence="1 2">
    <name type="scientific">Arthrobacter phage Qui</name>
    <dbReference type="NCBI Taxonomy" id="2603260"/>
    <lineage>
        <taxon>Viruses</taxon>
        <taxon>Duplodnaviria</taxon>
        <taxon>Heunggongvirae</taxon>
        <taxon>Uroviricota</taxon>
        <taxon>Caudoviricetes</taxon>
        <taxon>Quivirus</taxon>
        <taxon>Quivirus qui</taxon>
    </lineage>
</organism>
<proteinExistence type="predicted"/>
<dbReference type="EMBL" id="MN183282">
    <property type="protein sequence ID" value="QED11526.1"/>
    <property type="molecule type" value="Genomic_DNA"/>
</dbReference>
<keyword evidence="2" id="KW-1185">Reference proteome</keyword>
<gene>
    <name evidence="1" type="primary">36</name>
    <name evidence="1" type="ORF">SEA_QUI_36</name>
</gene>
<name>A0A5B8WJZ2_9CAUD</name>